<evidence type="ECO:0000256" key="2">
    <source>
        <dbReference type="ARBA" id="ARBA00022448"/>
    </source>
</evidence>
<dbReference type="PANTHER" id="PTHR43649">
    <property type="entry name" value="ARABINOSE-BINDING PROTEIN-RELATED"/>
    <property type="match status" value="1"/>
</dbReference>
<keyword evidence="2" id="KW-0813">Transport</keyword>
<dbReference type="EMBL" id="JAAGOA010000041">
    <property type="protein sequence ID" value="NEE04711.1"/>
    <property type="molecule type" value="Genomic_DNA"/>
</dbReference>
<gene>
    <name evidence="4" type="ORF">G1H10_31570</name>
</gene>
<evidence type="ECO:0000313" key="5">
    <source>
        <dbReference type="Proteomes" id="UP000475214"/>
    </source>
</evidence>
<dbReference type="Pfam" id="PF01547">
    <property type="entry name" value="SBP_bac_1"/>
    <property type="match status" value="1"/>
</dbReference>
<evidence type="ECO:0000256" key="1">
    <source>
        <dbReference type="ARBA" id="ARBA00008520"/>
    </source>
</evidence>
<dbReference type="RefSeq" id="WP_163745256.1">
    <property type="nucleotide sequence ID" value="NZ_JAAGOA010000041.1"/>
</dbReference>
<dbReference type="PROSITE" id="PS51257">
    <property type="entry name" value="PROKAR_LIPOPROTEIN"/>
    <property type="match status" value="1"/>
</dbReference>
<keyword evidence="3" id="KW-0732">Signal</keyword>
<keyword evidence="5" id="KW-1185">Reference proteome</keyword>
<dbReference type="InterPro" id="IPR006059">
    <property type="entry name" value="SBP"/>
</dbReference>
<proteinExistence type="inferred from homology"/>
<feature type="signal peptide" evidence="3">
    <location>
        <begin position="1"/>
        <end position="27"/>
    </location>
</feature>
<evidence type="ECO:0000256" key="3">
    <source>
        <dbReference type="SAM" id="SignalP"/>
    </source>
</evidence>
<sequence length="435" mass="45899">MHPQARRRFQRAVTATALAGCLLAACADGSTTSSDEAPEPTGDGELSGTLEIATTSERGLDLFIGPFEEEAGVSIDGTYAEAGALNEQLRIQITSGTAPDLFRAAPGTASPSAVLTLADEGAVMDLSDQDWAQHVPESFAPLQERDGATYAFPTYGQAMLVFYNRTVFEDAGVEPPTTWSEFIEVCDALAATGTVPLALGLADNYVLQFLPFALAATLVDGAEGDFYERLAAGETSFAESAGWRETFEKFFGLIEDGYTTPDPLGMPSDPAMQAVGSGEAAMVVMPSAASPVLAGFMAGGEEEMGIFALPATDRPDDTHIPFTPDYLVVNADASNADAALAFLDYIAEPERTSAWAEETGAIPALTNAEPVDNELNNTVRPYLEGERTAPFANHVWPSGEVANALMTTGQQVVEGSKTIDDLLAAMDQAYQESTS</sequence>
<organism evidence="4 5">
    <name type="scientific">Phytoactinopolyspora halotolerans</name>
    <dbReference type="NCBI Taxonomy" id="1981512"/>
    <lineage>
        <taxon>Bacteria</taxon>
        <taxon>Bacillati</taxon>
        <taxon>Actinomycetota</taxon>
        <taxon>Actinomycetes</taxon>
        <taxon>Jiangellales</taxon>
        <taxon>Jiangellaceae</taxon>
        <taxon>Phytoactinopolyspora</taxon>
    </lineage>
</organism>
<feature type="chain" id="PRO_5027028719" evidence="3">
    <location>
        <begin position="28"/>
        <end position="435"/>
    </location>
</feature>
<accession>A0A6L9SK52</accession>
<dbReference type="SUPFAM" id="SSF53850">
    <property type="entry name" value="Periplasmic binding protein-like II"/>
    <property type="match status" value="1"/>
</dbReference>
<evidence type="ECO:0000313" key="4">
    <source>
        <dbReference type="EMBL" id="NEE04711.1"/>
    </source>
</evidence>
<name>A0A6L9SK52_9ACTN</name>
<comment type="caution">
    <text evidence="4">The sequence shown here is derived from an EMBL/GenBank/DDBJ whole genome shotgun (WGS) entry which is preliminary data.</text>
</comment>
<dbReference type="PANTHER" id="PTHR43649:SF29">
    <property type="entry name" value="OSMOPROTECTIVE COMPOUNDS-BINDING PROTEIN GGTB"/>
    <property type="match status" value="1"/>
</dbReference>
<comment type="similarity">
    <text evidence="1">Belongs to the bacterial solute-binding protein 1 family.</text>
</comment>
<dbReference type="Proteomes" id="UP000475214">
    <property type="component" value="Unassembled WGS sequence"/>
</dbReference>
<protein>
    <submittedName>
        <fullName evidence="4">Extracellular solute-binding protein</fullName>
    </submittedName>
</protein>
<dbReference type="InterPro" id="IPR050490">
    <property type="entry name" value="Bact_solute-bd_prot1"/>
</dbReference>
<reference evidence="4 5" key="1">
    <citation type="submission" date="2020-02" db="EMBL/GenBank/DDBJ databases">
        <authorList>
            <person name="Li X.-J."/>
            <person name="Han X.-M."/>
        </authorList>
    </citation>
    <scope>NUCLEOTIDE SEQUENCE [LARGE SCALE GENOMIC DNA]</scope>
    <source>
        <strain evidence="4 5">CCTCC AB 2017055</strain>
    </source>
</reference>
<dbReference type="Gene3D" id="3.40.190.10">
    <property type="entry name" value="Periplasmic binding protein-like II"/>
    <property type="match status" value="2"/>
</dbReference>
<dbReference type="AlphaFoldDB" id="A0A6L9SK52"/>